<sequence length="246" mass="28139">MTRSTNKEKKVSFEASEQKQVRIEEEEQISQGSSSESEHEGTNDLEENDEFDIDKEVEVSDEDREQEEDTSSSEAEEDEEAEDEDEEDSFPLKKKRKKNVDDGSESFATAFNAILGSKLKAYDRKDPILVRNKTTLKQIENDTLEQKAKRAILAEKKQKMDKHRIRNLLPASDQPENVRKTIEFERQLKKTAQKGVVRLFNAVLATQVGTNLQISKEKVGLKKKEELMTEISKEKFLDLVQAAGQS</sequence>
<evidence type="ECO:0000313" key="4">
    <source>
        <dbReference type="Proteomes" id="UP000790833"/>
    </source>
</evidence>
<dbReference type="Pfam" id="PF07890">
    <property type="entry name" value="Rrp15p"/>
    <property type="match status" value="1"/>
</dbReference>
<comment type="similarity">
    <text evidence="1">Belongs to the RRP15 family.</text>
</comment>
<protein>
    <recommendedName>
        <fullName evidence="5">Rrp15p-domain-containing protein</fullName>
    </recommendedName>
</protein>
<dbReference type="GO" id="GO:0000470">
    <property type="term" value="P:maturation of LSU-rRNA"/>
    <property type="evidence" value="ECO:0007669"/>
    <property type="project" value="TreeGrafter"/>
</dbReference>
<reference evidence="3" key="1">
    <citation type="submission" date="2021-03" db="EMBL/GenBank/DDBJ databases">
        <authorList>
            <person name="Palmer J.M."/>
        </authorList>
    </citation>
    <scope>NUCLEOTIDE SEQUENCE</scope>
    <source>
        <strain evidence="3">ARV_011</strain>
    </source>
</reference>
<dbReference type="GO" id="GO:0000460">
    <property type="term" value="P:maturation of 5.8S rRNA"/>
    <property type="evidence" value="ECO:0007669"/>
    <property type="project" value="TreeGrafter"/>
</dbReference>
<dbReference type="EMBL" id="JAHMUF010000002">
    <property type="protein sequence ID" value="KAG7195767.1"/>
    <property type="molecule type" value="Genomic_DNA"/>
</dbReference>
<dbReference type="GeneID" id="66115526"/>
<accession>A0A9P8AKC8</accession>
<organism evidence="3 4">
    <name type="scientific">Scheffersomyces spartinae</name>
    <dbReference type="NCBI Taxonomy" id="45513"/>
    <lineage>
        <taxon>Eukaryota</taxon>
        <taxon>Fungi</taxon>
        <taxon>Dikarya</taxon>
        <taxon>Ascomycota</taxon>
        <taxon>Saccharomycotina</taxon>
        <taxon>Pichiomycetes</taxon>
        <taxon>Debaryomycetaceae</taxon>
        <taxon>Scheffersomyces</taxon>
    </lineage>
</organism>
<feature type="compositionally biased region" description="Acidic residues" evidence="2">
    <location>
        <begin position="43"/>
        <end position="89"/>
    </location>
</feature>
<dbReference type="InterPro" id="IPR012459">
    <property type="entry name" value="Rrp15"/>
</dbReference>
<dbReference type="OrthoDB" id="20949at2759"/>
<gene>
    <name evidence="3" type="ORF">KQ657_002152</name>
</gene>
<dbReference type="GO" id="GO:0030687">
    <property type="term" value="C:preribosome, large subunit precursor"/>
    <property type="evidence" value="ECO:0007669"/>
    <property type="project" value="TreeGrafter"/>
</dbReference>
<proteinExistence type="inferred from homology"/>
<evidence type="ECO:0008006" key="5">
    <source>
        <dbReference type="Google" id="ProtNLM"/>
    </source>
</evidence>
<feature type="region of interest" description="Disordered" evidence="2">
    <location>
        <begin position="1"/>
        <end position="103"/>
    </location>
</feature>
<name>A0A9P8AKC8_9ASCO</name>
<dbReference type="Proteomes" id="UP000790833">
    <property type="component" value="Unassembled WGS sequence"/>
</dbReference>
<dbReference type="PANTHER" id="PTHR13245:SF14">
    <property type="entry name" value="RRP15-LIKE PROTEIN"/>
    <property type="match status" value="1"/>
</dbReference>
<evidence type="ECO:0000256" key="1">
    <source>
        <dbReference type="ARBA" id="ARBA00007462"/>
    </source>
</evidence>
<comment type="caution">
    <text evidence="3">The sequence shown here is derived from an EMBL/GenBank/DDBJ whole genome shotgun (WGS) entry which is preliminary data.</text>
</comment>
<dbReference type="AlphaFoldDB" id="A0A9P8AKC8"/>
<keyword evidence="4" id="KW-1185">Reference proteome</keyword>
<evidence type="ECO:0000313" key="3">
    <source>
        <dbReference type="EMBL" id="KAG7195767.1"/>
    </source>
</evidence>
<feature type="compositionally biased region" description="Basic and acidic residues" evidence="2">
    <location>
        <begin position="1"/>
        <end position="23"/>
    </location>
</feature>
<evidence type="ECO:0000256" key="2">
    <source>
        <dbReference type="SAM" id="MobiDB-lite"/>
    </source>
</evidence>
<dbReference type="RefSeq" id="XP_043051312.1">
    <property type="nucleotide sequence ID" value="XM_043192924.1"/>
</dbReference>
<dbReference type="PANTHER" id="PTHR13245">
    <property type="entry name" value="RRP15-LIKE PROTEIN"/>
    <property type="match status" value="1"/>
</dbReference>